<dbReference type="SMART" id="SM00185">
    <property type="entry name" value="ARM"/>
    <property type="match status" value="3"/>
</dbReference>
<name>A0A2Z7AGC5_9LAMI</name>
<keyword evidence="1" id="KW-0677">Repeat</keyword>
<organism evidence="2 3">
    <name type="scientific">Dorcoceras hygrometricum</name>
    <dbReference type="NCBI Taxonomy" id="472368"/>
    <lineage>
        <taxon>Eukaryota</taxon>
        <taxon>Viridiplantae</taxon>
        <taxon>Streptophyta</taxon>
        <taxon>Embryophyta</taxon>
        <taxon>Tracheophyta</taxon>
        <taxon>Spermatophyta</taxon>
        <taxon>Magnoliopsida</taxon>
        <taxon>eudicotyledons</taxon>
        <taxon>Gunneridae</taxon>
        <taxon>Pentapetalae</taxon>
        <taxon>asterids</taxon>
        <taxon>lamiids</taxon>
        <taxon>Lamiales</taxon>
        <taxon>Gesneriaceae</taxon>
        <taxon>Didymocarpoideae</taxon>
        <taxon>Trichosporeae</taxon>
        <taxon>Loxocarpinae</taxon>
        <taxon>Dorcoceras</taxon>
    </lineage>
</organism>
<dbReference type="PANTHER" id="PTHR22895">
    <property type="entry name" value="ARMADILLO REPEAT-CONTAINING PROTEIN 6"/>
    <property type="match status" value="1"/>
</dbReference>
<dbReference type="SUPFAM" id="SSF48371">
    <property type="entry name" value="ARM repeat"/>
    <property type="match status" value="1"/>
</dbReference>
<proteinExistence type="predicted"/>
<dbReference type="AlphaFoldDB" id="A0A2Z7AGC5"/>
<sequence>MGPPKVALTISQQAFDEMVRENIDDLGMQPAEALEDAIQTLTLQGVDLNGIVTCAPGESNPVIVCLERLKEEKRSDQIVELLDELAGLCRDEGSGNAAISSRSGALELVFPICINLRDEQDPRLSSGLYALASLIHDLPSCEIFRHNGGPTMIVGILSQESKNVSILDSSFSVVAAAASGNEVLKESFMDLKIDELTVQILKKHNGESIPSIYEAIRVILTSDDNRVIASQVFGYARKFAKLGIAKVLVDSLREGLSSSSLISASIALKAVAVNDEICRSIAYDGGINVILDCIDDSGLQGNNTVTRTCCALLCKLAGSDENKSAIVEQGGMGRLINFSTRLSDDPLVLQEVMSIICTLCLRSPENAARAIESGAGELAIQAMRRFPQSDQLQRSACFMIRNLVVRNPENRKLLLGNGIEQLIRKAKGSHRICKDAATDALRDLGVDNYNL</sequence>
<keyword evidence="3" id="KW-1185">Reference proteome</keyword>
<dbReference type="InterPro" id="IPR011989">
    <property type="entry name" value="ARM-like"/>
</dbReference>
<dbReference type="OrthoDB" id="449062at2759"/>
<dbReference type="Gene3D" id="1.25.10.10">
    <property type="entry name" value="Leucine-rich Repeat Variant"/>
    <property type="match status" value="1"/>
</dbReference>
<dbReference type="EMBL" id="KV015075">
    <property type="protein sequence ID" value="KZV20885.1"/>
    <property type="molecule type" value="Genomic_DNA"/>
</dbReference>
<dbReference type="InterPro" id="IPR016024">
    <property type="entry name" value="ARM-type_fold"/>
</dbReference>
<evidence type="ECO:0000256" key="1">
    <source>
        <dbReference type="ARBA" id="ARBA00022737"/>
    </source>
</evidence>
<protein>
    <submittedName>
        <fullName evidence="2">Armadillo repeat-containing protein 6</fullName>
    </submittedName>
</protein>
<dbReference type="Proteomes" id="UP000250235">
    <property type="component" value="Unassembled WGS sequence"/>
</dbReference>
<dbReference type="PANTHER" id="PTHR22895:SF0">
    <property type="entry name" value="ARMADILLO REPEAT-CONTAINING PROTEIN 6"/>
    <property type="match status" value="1"/>
</dbReference>
<evidence type="ECO:0000313" key="2">
    <source>
        <dbReference type="EMBL" id="KZV20885.1"/>
    </source>
</evidence>
<reference evidence="2 3" key="1">
    <citation type="journal article" date="2015" name="Proc. Natl. Acad. Sci. U.S.A.">
        <title>The resurrection genome of Boea hygrometrica: A blueprint for survival of dehydration.</title>
        <authorList>
            <person name="Xiao L."/>
            <person name="Yang G."/>
            <person name="Zhang L."/>
            <person name="Yang X."/>
            <person name="Zhao S."/>
            <person name="Ji Z."/>
            <person name="Zhou Q."/>
            <person name="Hu M."/>
            <person name="Wang Y."/>
            <person name="Chen M."/>
            <person name="Xu Y."/>
            <person name="Jin H."/>
            <person name="Xiao X."/>
            <person name="Hu G."/>
            <person name="Bao F."/>
            <person name="Hu Y."/>
            <person name="Wan P."/>
            <person name="Li L."/>
            <person name="Deng X."/>
            <person name="Kuang T."/>
            <person name="Xiang C."/>
            <person name="Zhu J.K."/>
            <person name="Oliver M.J."/>
            <person name="He Y."/>
        </authorList>
    </citation>
    <scope>NUCLEOTIDE SEQUENCE [LARGE SCALE GENOMIC DNA]</scope>
    <source>
        <strain evidence="3">cv. XS01</strain>
    </source>
</reference>
<gene>
    <name evidence="2" type="ORF">F511_25975</name>
</gene>
<dbReference type="InterPro" id="IPR000225">
    <property type="entry name" value="Armadillo"/>
</dbReference>
<evidence type="ECO:0000313" key="3">
    <source>
        <dbReference type="Proteomes" id="UP000250235"/>
    </source>
</evidence>
<accession>A0A2Z7AGC5</accession>